<dbReference type="STRING" id="595536.GCA_000178815_03701"/>
<reference evidence="2" key="1">
    <citation type="submission" date="2017-10" db="EMBL/GenBank/DDBJ databases">
        <title>Completed PacBio SMRT sequence of Methylosinus trichosporium OB3b reveals presence of a third large plasmid.</title>
        <authorList>
            <person name="Charles T.C."/>
            <person name="Lynch M.D.J."/>
            <person name="Heil J.R."/>
            <person name="Cheng J."/>
        </authorList>
    </citation>
    <scope>NUCLEOTIDE SEQUENCE [LARGE SCALE GENOMIC DNA]</scope>
    <source>
        <strain evidence="2">OB3b</strain>
    </source>
</reference>
<organism evidence="1 2">
    <name type="scientific">Methylosinus trichosporium (strain ATCC 35070 / NCIMB 11131 / UNIQEM 75 / OB3b)</name>
    <dbReference type="NCBI Taxonomy" id="595536"/>
    <lineage>
        <taxon>Bacteria</taxon>
        <taxon>Pseudomonadati</taxon>
        <taxon>Pseudomonadota</taxon>
        <taxon>Alphaproteobacteria</taxon>
        <taxon>Hyphomicrobiales</taxon>
        <taxon>Methylocystaceae</taxon>
        <taxon>Methylosinus</taxon>
    </lineage>
</organism>
<evidence type="ECO:0000313" key="1">
    <source>
        <dbReference type="EMBL" id="ATQ67711.1"/>
    </source>
</evidence>
<dbReference type="AlphaFoldDB" id="A0A2D2CY91"/>
<protein>
    <submittedName>
        <fullName evidence="1">Uncharacterized protein</fullName>
    </submittedName>
</protein>
<evidence type="ECO:0000313" key="2">
    <source>
        <dbReference type="Proteomes" id="UP000230709"/>
    </source>
</evidence>
<sequence>MTTKLPPTTAGIARDFNRSNTLEIAFVAALTDIGYAPIDAAARASRWLAEEARGELAPWWVENRKTGNGTFLSTAAQTISIARLASEVFMADDPGDGVLVSDDDPGDGPADDIKPASRMGVIHIAGIVEAIDALFNKPRE</sequence>
<name>A0A2D2CY91_METT3</name>
<proteinExistence type="predicted"/>
<dbReference type="Proteomes" id="UP000230709">
    <property type="component" value="Chromosome"/>
</dbReference>
<accession>A0A2D2CY91</accession>
<keyword evidence="2" id="KW-1185">Reference proteome</keyword>
<dbReference type="KEGG" id="mtw:CQW49_07270"/>
<gene>
    <name evidence="1" type="ORF">CQW49_07270</name>
</gene>
<dbReference type="EMBL" id="CP023737">
    <property type="protein sequence ID" value="ATQ67711.1"/>
    <property type="molecule type" value="Genomic_DNA"/>
</dbReference>